<dbReference type="Pfam" id="PF02861">
    <property type="entry name" value="Clp_N"/>
    <property type="match status" value="1"/>
</dbReference>
<dbReference type="InterPro" id="IPR011646">
    <property type="entry name" value="KAP_P-loop"/>
</dbReference>
<comment type="caution">
    <text evidence="3">The sequence shown here is derived from an EMBL/GenBank/DDBJ whole genome shotgun (WGS) entry which is preliminary data.</text>
</comment>
<dbReference type="AlphaFoldDB" id="A0A6V8KIK3"/>
<organism evidence="3 4">
    <name type="scientific">Phytohabitans houttuyneae</name>
    <dbReference type="NCBI Taxonomy" id="1076126"/>
    <lineage>
        <taxon>Bacteria</taxon>
        <taxon>Bacillati</taxon>
        <taxon>Actinomycetota</taxon>
        <taxon>Actinomycetes</taxon>
        <taxon>Micromonosporales</taxon>
        <taxon>Micromonosporaceae</taxon>
    </lineage>
</organism>
<dbReference type="SUPFAM" id="SSF81923">
    <property type="entry name" value="Double Clp-N motif"/>
    <property type="match status" value="1"/>
</dbReference>
<evidence type="ECO:0000259" key="2">
    <source>
        <dbReference type="Pfam" id="PF07693"/>
    </source>
</evidence>
<dbReference type="InterPro" id="IPR036628">
    <property type="entry name" value="Clp_N_dom_sf"/>
</dbReference>
<dbReference type="PANTHER" id="PTHR22674:SF6">
    <property type="entry name" value="NTPASE KAP FAMILY P-LOOP DOMAIN-CONTAINING PROTEIN 1"/>
    <property type="match status" value="1"/>
</dbReference>
<proteinExistence type="predicted"/>
<reference evidence="3 4" key="1">
    <citation type="submission" date="2020-03" db="EMBL/GenBank/DDBJ databases">
        <title>Whole genome shotgun sequence of Phytohabitans houttuyneae NBRC 108639.</title>
        <authorList>
            <person name="Komaki H."/>
            <person name="Tamura T."/>
        </authorList>
    </citation>
    <scope>NUCLEOTIDE SEQUENCE [LARGE SCALE GENOMIC DNA]</scope>
    <source>
        <strain evidence="3 4">NBRC 108639</strain>
    </source>
</reference>
<dbReference type="Proteomes" id="UP000482800">
    <property type="component" value="Unassembled WGS sequence"/>
</dbReference>
<dbReference type="EMBL" id="BLPF01000002">
    <property type="protein sequence ID" value="GFJ81537.1"/>
    <property type="molecule type" value="Genomic_DNA"/>
</dbReference>
<reference evidence="3 4" key="2">
    <citation type="submission" date="2020-03" db="EMBL/GenBank/DDBJ databases">
        <authorList>
            <person name="Ichikawa N."/>
            <person name="Kimura A."/>
            <person name="Kitahashi Y."/>
            <person name="Uohara A."/>
        </authorList>
    </citation>
    <scope>NUCLEOTIDE SEQUENCE [LARGE SCALE GENOMIC DNA]</scope>
    <source>
        <strain evidence="3 4">NBRC 108639</strain>
    </source>
</reference>
<dbReference type="Pfam" id="PF07693">
    <property type="entry name" value="KAP_NTPase"/>
    <property type="match status" value="1"/>
</dbReference>
<keyword evidence="4" id="KW-1185">Reference proteome</keyword>
<evidence type="ECO:0000259" key="1">
    <source>
        <dbReference type="Pfam" id="PF02861"/>
    </source>
</evidence>
<dbReference type="PANTHER" id="PTHR22674">
    <property type="entry name" value="NTPASE, KAP FAMILY P-LOOP DOMAIN-CONTAINING 1"/>
    <property type="match status" value="1"/>
</dbReference>
<name>A0A6V8KIK3_9ACTN</name>
<accession>A0A6V8KIK3</accession>
<evidence type="ECO:0008006" key="5">
    <source>
        <dbReference type="Google" id="ProtNLM"/>
    </source>
</evidence>
<dbReference type="InterPro" id="IPR052754">
    <property type="entry name" value="NTPase_KAP_P-loop"/>
</dbReference>
<dbReference type="InterPro" id="IPR004176">
    <property type="entry name" value="Clp_R_N"/>
</dbReference>
<gene>
    <name evidence="3" type="ORF">Phou_057170</name>
</gene>
<dbReference type="Gene3D" id="1.10.1780.10">
    <property type="entry name" value="Clp, N-terminal domain"/>
    <property type="match status" value="1"/>
</dbReference>
<feature type="domain" description="Clp R" evidence="1">
    <location>
        <begin position="134"/>
        <end position="197"/>
    </location>
</feature>
<sequence length="517" mass="54022">MAGVLRSAPPALAASEVVRRVLGRHPEYGRGRQRPNLVTEPSEVRLGAVDWLAQVRSLFDTAAAPRLHGRLVVIGLALLDTRLAAQLSGDGYLDAVGAELAEPLDSLLTPRARSLSERGRAVGADAGTDDWRRLSSALRAALARAEAQRKAAGRSMVHIEHLLAALGQQDAGPLSTLLDRAGVGAAGLKAAIAEGAKPLPPPPLDAAPLDAMPPLSGHARQALDHGINLANAIGSSVVNSRHVVHGALSVPGCTIVEALAKRGVHADDVEAWKVPDASTVRAAQLAGTAADTVPVPGDGQVRAADRLGITAEVEALASVLLARETPLPLAVGLFGDWGSGKSFFMAQLQERMQELADLAKGEHPEAAPYCRTVRHIRFNAWHYTDANLWASLADTLFDGLARADAPNEAQVKLDELGEARKKAGVARSERERLERDLAAGAGGSRRAVLTAASVAIEAVRDDPDLLKKLRTATRAPAQTDVATQRLVAVLGAVEGWERGPGPSGACSGRRCCTGGCG</sequence>
<feature type="domain" description="KAP NTPase" evidence="2">
    <location>
        <begin position="313"/>
        <end position="402"/>
    </location>
</feature>
<evidence type="ECO:0000313" key="3">
    <source>
        <dbReference type="EMBL" id="GFJ81537.1"/>
    </source>
</evidence>
<protein>
    <recommendedName>
        <fullName evidence="5">KAP NTPase domain-containing protein</fullName>
    </recommendedName>
</protein>
<evidence type="ECO:0000313" key="4">
    <source>
        <dbReference type="Proteomes" id="UP000482800"/>
    </source>
</evidence>